<dbReference type="InterPro" id="IPR037294">
    <property type="entry name" value="ABC_BtuC-like"/>
</dbReference>
<evidence type="ECO:0000256" key="2">
    <source>
        <dbReference type="ARBA" id="ARBA00008034"/>
    </source>
</evidence>
<evidence type="ECO:0000256" key="4">
    <source>
        <dbReference type="ARBA" id="ARBA00022989"/>
    </source>
</evidence>
<dbReference type="AlphaFoldDB" id="X1MQ50"/>
<proteinExistence type="inferred from homology"/>
<name>X1MQ50_9ZZZZ</name>
<protein>
    <recommendedName>
        <fullName evidence="8">Metal ABC transporter permease</fullName>
    </recommendedName>
</protein>
<feature type="transmembrane region" description="Helical" evidence="6">
    <location>
        <begin position="14"/>
        <end position="34"/>
    </location>
</feature>
<dbReference type="GO" id="GO:0055085">
    <property type="term" value="P:transmembrane transport"/>
    <property type="evidence" value="ECO:0007669"/>
    <property type="project" value="InterPro"/>
</dbReference>
<dbReference type="Pfam" id="PF00950">
    <property type="entry name" value="ABC-3"/>
    <property type="match status" value="1"/>
</dbReference>
<reference evidence="7" key="1">
    <citation type="journal article" date="2014" name="Front. Microbiol.">
        <title>High frequency of phylogenetically diverse reductive dehalogenase-homologous genes in deep subseafloor sedimentary metagenomes.</title>
        <authorList>
            <person name="Kawai M."/>
            <person name="Futagami T."/>
            <person name="Toyoda A."/>
            <person name="Takaki Y."/>
            <person name="Nishi S."/>
            <person name="Hori S."/>
            <person name="Arai W."/>
            <person name="Tsubouchi T."/>
            <person name="Morono Y."/>
            <person name="Uchiyama I."/>
            <person name="Ito T."/>
            <person name="Fujiyama A."/>
            <person name="Inagaki F."/>
            <person name="Takami H."/>
        </authorList>
    </citation>
    <scope>NUCLEOTIDE SEQUENCE</scope>
    <source>
        <strain evidence="7">Expedition CK06-06</strain>
    </source>
</reference>
<feature type="non-terminal residue" evidence="7">
    <location>
        <position position="54"/>
    </location>
</feature>
<sequence length="54" mass="5682">MDLSIFGYQFMQNAILSAFLGGIACATIGVFVVLMHMPFIGVCMAHAAFAGALL</sequence>
<dbReference type="SUPFAM" id="SSF81345">
    <property type="entry name" value="ABC transporter involved in vitamin B12 uptake, BtuC"/>
    <property type="match status" value="1"/>
</dbReference>
<keyword evidence="4 6" id="KW-1133">Transmembrane helix</keyword>
<comment type="subcellular location">
    <subcellularLocation>
        <location evidence="1">Membrane</location>
        <topology evidence="1">Multi-pass membrane protein</topology>
    </subcellularLocation>
</comment>
<evidence type="ECO:0000256" key="1">
    <source>
        <dbReference type="ARBA" id="ARBA00004141"/>
    </source>
</evidence>
<accession>X1MQ50</accession>
<evidence type="ECO:0000256" key="3">
    <source>
        <dbReference type="ARBA" id="ARBA00022692"/>
    </source>
</evidence>
<keyword evidence="3 6" id="KW-0812">Transmembrane</keyword>
<dbReference type="InterPro" id="IPR001626">
    <property type="entry name" value="ABC_TroCD"/>
</dbReference>
<evidence type="ECO:0008006" key="8">
    <source>
        <dbReference type="Google" id="ProtNLM"/>
    </source>
</evidence>
<evidence type="ECO:0000313" key="7">
    <source>
        <dbReference type="EMBL" id="GAI08469.1"/>
    </source>
</evidence>
<evidence type="ECO:0000256" key="6">
    <source>
        <dbReference type="SAM" id="Phobius"/>
    </source>
</evidence>
<keyword evidence="5 6" id="KW-0472">Membrane</keyword>
<dbReference type="GO" id="GO:0043190">
    <property type="term" value="C:ATP-binding cassette (ABC) transporter complex"/>
    <property type="evidence" value="ECO:0007669"/>
    <property type="project" value="InterPro"/>
</dbReference>
<comment type="similarity">
    <text evidence="2">Belongs to the ABC-3 integral membrane protein family.</text>
</comment>
<evidence type="ECO:0000256" key="5">
    <source>
        <dbReference type="ARBA" id="ARBA00023136"/>
    </source>
</evidence>
<organism evidence="7">
    <name type="scientific">marine sediment metagenome</name>
    <dbReference type="NCBI Taxonomy" id="412755"/>
    <lineage>
        <taxon>unclassified sequences</taxon>
        <taxon>metagenomes</taxon>
        <taxon>ecological metagenomes</taxon>
    </lineage>
</organism>
<dbReference type="EMBL" id="BARV01004881">
    <property type="protein sequence ID" value="GAI08469.1"/>
    <property type="molecule type" value="Genomic_DNA"/>
</dbReference>
<gene>
    <name evidence="7" type="ORF">S06H3_10515</name>
</gene>
<comment type="caution">
    <text evidence="7">The sequence shown here is derived from an EMBL/GenBank/DDBJ whole genome shotgun (WGS) entry which is preliminary data.</text>
</comment>